<proteinExistence type="predicted"/>
<dbReference type="PANTHER" id="PTHR47893">
    <property type="entry name" value="REGULATORY PROTEIN PCHR"/>
    <property type="match status" value="1"/>
</dbReference>
<reference evidence="4 5" key="1">
    <citation type="submission" date="2018-12" db="EMBL/GenBank/DDBJ databases">
        <title>Flammeovirga pectinis sp. nov., isolated from the gut of the Korean scallop, Patinopecten yessoensis.</title>
        <authorList>
            <person name="Bae J.-W."/>
            <person name="Jeong Y.-S."/>
            <person name="Kang W."/>
        </authorList>
    </citation>
    <scope>NUCLEOTIDE SEQUENCE [LARGE SCALE GENOMIC DNA]</scope>
    <source>
        <strain evidence="4 5">L12M1</strain>
    </source>
</reference>
<name>A0A3S9PBC0_9BACT</name>
<gene>
    <name evidence="4" type="ORF">EI427_24320</name>
</gene>
<dbReference type="InterPro" id="IPR053142">
    <property type="entry name" value="PchR_regulatory_protein"/>
</dbReference>
<dbReference type="InterPro" id="IPR009057">
    <property type="entry name" value="Homeodomain-like_sf"/>
</dbReference>
<dbReference type="EMBL" id="CP034563">
    <property type="protein sequence ID" value="AZQ65342.1"/>
    <property type="molecule type" value="Genomic_DNA"/>
</dbReference>
<dbReference type="AlphaFoldDB" id="A0A3S9PBC0"/>
<dbReference type="Pfam" id="PF12833">
    <property type="entry name" value="HTH_18"/>
    <property type="match status" value="1"/>
</dbReference>
<organism evidence="4 5">
    <name type="scientific">Flammeovirga pectinis</name>
    <dbReference type="NCBI Taxonomy" id="2494373"/>
    <lineage>
        <taxon>Bacteria</taxon>
        <taxon>Pseudomonadati</taxon>
        <taxon>Bacteroidota</taxon>
        <taxon>Cytophagia</taxon>
        <taxon>Cytophagales</taxon>
        <taxon>Flammeovirgaceae</taxon>
        <taxon>Flammeovirga</taxon>
    </lineage>
</organism>
<evidence type="ECO:0000313" key="5">
    <source>
        <dbReference type="Proteomes" id="UP000267268"/>
    </source>
</evidence>
<feature type="domain" description="HTH araC/xylS-type" evidence="3">
    <location>
        <begin position="217"/>
        <end position="315"/>
    </location>
</feature>
<dbReference type="OrthoDB" id="799767at2"/>
<keyword evidence="5" id="KW-1185">Reference proteome</keyword>
<dbReference type="InterPro" id="IPR018060">
    <property type="entry name" value="HTH_AraC"/>
</dbReference>
<protein>
    <submittedName>
        <fullName evidence="4">AraC family transcriptional regulator</fullName>
    </submittedName>
</protein>
<dbReference type="PROSITE" id="PS01124">
    <property type="entry name" value="HTH_ARAC_FAMILY_2"/>
    <property type="match status" value="1"/>
</dbReference>
<dbReference type="SMART" id="SM00342">
    <property type="entry name" value="HTH_ARAC"/>
    <property type="match status" value="1"/>
</dbReference>
<dbReference type="Proteomes" id="UP000267268">
    <property type="component" value="Chromosome 2"/>
</dbReference>
<accession>A0A3S9PBC0</accession>
<dbReference type="PANTHER" id="PTHR47893:SF1">
    <property type="entry name" value="REGULATORY PROTEIN PCHR"/>
    <property type="match status" value="1"/>
</dbReference>
<evidence type="ECO:0000313" key="4">
    <source>
        <dbReference type="EMBL" id="AZQ65342.1"/>
    </source>
</evidence>
<dbReference type="Gene3D" id="1.10.10.60">
    <property type="entry name" value="Homeodomain-like"/>
    <property type="match status" value="1"/>
</dbReference>
<dbReference type="SUPFAM" id="SSF46689">
    <property type="entry name" value="Homeodomain-like"/>
    <property type="match status" value="1"/>
</dbReference>
<dbReference type="RefSeq" id="WP_126619966.1">
    <property type="nucleotide sequence ID" value="NZ_CP034563.1"/>
</dbReference>
<keyword evidence="1" id="KW-0805">Transcription regulation</keyword>
<dbReference type="GO" id="GO:0043565">
    <property type="term" value="F:sequence-specific DNA binding"/>
    <property type="evidence" value="ECO:0007669"/>
    <property type="project" value="InterPro"/>
</dbReference>
<sequence length="315" mass="36492">MITYTSKSAYPYNLYKGFSEYYDGLWKPPILSVKDIFGKIKATSFEYKNSFCVSLIEAEVDKTITIKFLPSNENIITIRIGIKGVWSYDSNFSKGNNAGISIYNSVQGYTIIYPENDIVRWFVISFPSDYLKEPQHKYGLVLNELFSSTEPFYYFQDLDPKIESLIMDCYNVIDNKAEAHCLFMSRAYEIIMLLNQQLVLKNEKTKAIHPDDLEKMSKLKVKILSDLSSTPVIPEICKEVGMSASKLNRLFREVYKTSINSMYNEYRMIELYNQIKHSSKSLSDLSNELGYTNQSYMSRKFKKKYGISPSSIRNN</sequence>
<dbReference type="KEGG" id="fll:EI427_24320"/>
<evidence type="ECO:0000256" key="2">
    <source>
        <dbReference type="ARBA" id="ARBA00023163"/>
    </source>
</evidence>
<dbReference type="GO" id="GO:0003700">
    <property type="term" value="F:DNA-binding transcription factor activity"/>
    <property type="evidence" value="ECO:0007669"/>
    <property type="project" value="InterPro"/>
</dbReference>
<evidence type="ECO:0000256" key="1">
    <source>
        <dbReference type="ARBA" id="ARBA00023015"/>
    </source>
</evidence>
<keyword evidence="2" id="KW-0804">Transcription</keyword>
<evidence type="ECO:0000259" key="3">
    <source>
        <dbReference type="PROSITE" id="PS01124"/>
    </source>
</evidence>